<protein>
    <submittedName>
        <fullName evidence="1">Uncharacterized protein</fullName>
    </submittedName>
</protein>
<gene>
    <name evidence="1" type="ORF">BKA59DRAFT_106124</name>
</gene>
<sequence>MRSSRHAPNQAQCSFLHYLPFLTDYFSSTNRLIVVLHLAETTTIDLFHPSLRPFRIKSTQLQCCRVEGLFPPSPSLYLFHLLDKLFPFLTSLQLFSHQLHQLPCILFSVFLPLLGEKKAINLHLYPFFLSHMHERTRSCPRQADAHHYPPQLNTFCSICVRAHLGPNACVQSGTGVEEKKSVISQYPYRHPPSYDHTTISPLSPETQIHPI</sequence>
<comment type="caution">
    <text evidence="1">The sequence shown here is derived from an EMBL/GenBank/DDBJ whole genome shotgun (WGS) entry which is preliminary data.</text>
</comment>
<dbReference type="AlphaFoldDB" id="A0A8K0S9Z5"/>
<organism evidence="1 2">
    <name type="scientific">Fusarium tricinctum</name>
    <dbReference type="NCBI Taxonomy" id="61284"/>
    <lineage>
        <taxon>Eukaryota</taxon>
        <taxon>Fungi</taxon>
        <taxon>Dikarya</taxon>
        <taxon>Ascomycota</taxon>
        <taxon>Pezizomycotina</taxon>
        <taxon>Sordariomycetes</taxon>
        <taxon>Hypocreomycetidae</taxon>
        <taxon>Hypocreales</taxon>
        <taxon>Nectriaceae</taxon>
        <taxon>Fusarium</taxon>
        <taxon>Fusarium tricinctum species complex</taxon>
    </lineage>
</organism>
<dbReference type="Proteomes" id="UP000813427">
    <property type="component" value="Unassembled WGS sequence"/>
</dbReference>
<evidence type="ECO:0000313" key="2">
    <source>
        <dbReference type="Proteomes" id="UP000813427"/>
    </source>
</evidence>
<dbReference type="EMBL" id="JAGPXF010000002">
    <property type="protein sequence ID" value="KAH7257370.1"/>
    <property type="molecule type" value="Genomic_DNA"/>
</dbReference>
<proteinExistence type="predicted"/>
<keyword evidence="2" id="KW-1185">Reference proteome</keyword>
<accession>A0A8K0S9Z5</accession>
<evidence type="ECO:0000313" key="1">
    <source>
        <dbReference type="EMBL" id="KAH7257370.1"/>
    </source>
</evidence>
<reference evidence="1" key="1">
    <citation type="journal article" date="2021" name="Nat. Commun.">
        <title>Genetic determinants of endophytism in the Arabidopsis root mycobiome.</title>
        <authorList>
            <person name="Mesny F."/>
            <person name="Miyauchi S."/>
            <person name="Thiergart T."/>
            <person name="Pickel B."/>
            <person name="Atanasova L."/>
            <person name="Karlsson M."/>
            <person name="Huettel B."/>
            <person name="Barry K.W."/>
            <person name="Haridas S."/>
            <person name="Chen C."/>
            <person name="Bauer D."/>
            <person name="Andreopoulos W."/>
            <person name="Pangilinan J."/>
            <person name="LaButti K."/>
            <person name="Riley R."/>
            <person name="Lipzen A."/>
            <person name="Clum A."/>
            <person name="Drula E."/>
            <person name="Henrissat B."/>
            <person name="Kohler A."/>
            <person name="Grigoriev I.V."/>
            <person name="Martin F.M."/>
            <person name="Hacquard S."/>
        </authorList>
    </citation>
    <scope>NUCLEOTIDE SEQUENCE</scope>
    <source>
        <strain evidence="1">MPI-SDFR-AT-0068</strain>
    </source>
</reference>
<name>A0A8K0S9Z5_9HYPO</name>